<evidence type="ECO:0000313" key="2">
    <source>
        <dbReference type="Proteomes" id="UP001139887"/>
    </source>
</evidence>
<dbReference type="InterPro" id="IPR013924">
    <property type="entry name" value="RNase_H2_suC"/>
</dbReference>
<keyword evidence="2" id="KW-1185">Reference proteome</keyword>
<reference evidence="1" key="1">
    <citation type="submission" date="2022-07" db="EMBL/GenBank/DDBJ databases">
        <title>Phylogenomic reconstructions and comparative analyses of Kickxellomycotina fungi.</title>
        <authorList>
            <person name="Reynolds N.K."/>
            <person name="Stajich J.E."/>
            <person name="Barry K."/>
            <person name="Grigoriev I.V."/>
            <person name="Crous P."/>
            <person name="Smith M.E."/>
        </authorList>
    </citation>
    <scope>NUCLEOTIDE SEQUENCE</scope>
    <source>
        <strain evidence="1">NRRL 1566</strain>
    </source>
</reference>
<dbReference type="GO" id="GO:0006401">
    <property type="term" value="P:RNA catabolic process"/>
    <property type="evidence" value="ECO:0007669"/>
    <property type="project" value="InterPro"/>
</dbReference>
<dbReference type="CDD" id="cd09271">
    <property type="entry name" value="RNase_H2-C"/>
    <property type="match status" value="1"/>
</dbReference>
<dbReference type="Proteomes" id="UP001139887">
    <property type="component" value="Unassembled WGS sequence"/>
</dbReference>
<dbReference type="EMBL" id="JANBUW010000051">
    <property type="protein sequence ID" value="KAJ2849930.1"/>
    <property type="molecule type" value="Genomic_DNA"/>
</dbReference>
<protein>
    <submittedName>
        <fullName evidence="1">Uncharacterized protein</fullName>
    </submittedName>
</protein>
<organism evidence="1 2">
    <name type="scientific">Coemansia brasiliensis</name>
    <dbReference type="NCBI Taxonomy" id="2650707"/>
    <lineage>
        <taxon>Eukaryota</taxon>
        <taxon>Fungi</taxon>
        <taxon>Fungi incertae sedis</taxon>
        <taxon>Zoopagomycota</taxon>
        <taxon>Kickxellomycotina</taxon>
        <taxon>Kickxellomycetes</taxon>
        <taxon>Kickxellales</taxon>
        <taxon>Kickxellaceae</taxon>
        <taxon>Coemansia</taxon>
    </lineage>
</organism>
<dbReference type="Gene3D" id="2.40.128.680">
    <property type="match status" value="1"/>
</dbReference>
<accession>A0A9W8IG64</accession>
<dbReference type="PANTHER" id="PTHR47204">
    <property type="entry name" value="OS02G0168900 PROTEIN"/>
    <property type="match status" value="1"/>
</dbReference>
<name>A0A9W8IG64_9FUNG</name>
<dbReference type="OrthoDB" id="6222486at2759"/>
<dbReference type="GO" id="GO:0032299">
    <property type="term" value="C:ribonuclease H2 complex"/>
    <property type="evidence" value="ECO:0007669"/>
    <property type="project" value="InterPro"/>
</dbReference>
<dbReference type="Pfam" id="PF08615">
    <property type="entry name" value="RNase_H2_suC"/>
    <property type="match status" value="1"/>
</dbReference>
<gene>
    <name evidence="1" type="ORF">IWW36_002279</name>
</gene>
<dbReference type="PANTHER" id="PTHR47204:SF1">
    <property type="entry name" value="RIBONUCLEASE H2 SUBUNIT C"/>
    <property type="match status" value="1"/>
</dbReference>
<dbReference type="AlphaFoldDB" id="A0A9W8IG64"/>
<sequence length="142" mass="16083">MVADINEDTYELLNLKCTQDTLTEKLHLLPCSVSHDGTARTDYFILSTEPDQTLVTSFRGRQLQGCQISLPADYTGHVVVESMAADDTAFEDSNSKMRLELQSTEQFDKFTVWEHDRLPQPADDEMISALKWIEVAACIHED</sequence>
<evidence type="ECO:0000313" key="1">
    <source>
        <dbReference type="EMBL" id="KAJ2849930.1"/>
    </source>
</evidence>
<proteinExistence type="predicted"/>
<comment type="caution">
    <text evidence="1">The sequence shown here is derived from an EMBL/GenBank/DDBJ whole genome shotgun (WGS) entry which is preliminary data.</text>
</comment>